<protein>
    <submittedName>
        <fullName evidence="2">Group II intron reverse transcriptase/maturase</fullName>
    </submittedName>
</protein>
<evidence type="ECO:0000313" key="3">
    <source>
        <dbReference type="Proteomes" id="UP000534286"/>
    </source>
</evidence>
<dbReference type="NCBIfam" id="TIGR04416">
    <property type="entry name" value="group_II_RT_mat"/>
    <property type="match status" value="1"/>
</dbReference>
<dbReference type="GO" id="GO:0003964">
    <property type="term" value="F:RNA-directed DNA polymerase activity"/>
    <property type="evidence" value="ECO:0007669"/>
    <property type="project" value="UniProtKB-KW"/>
</dbReference>
<comment type="caution">
    <text evidence="2">The sequence shown here is derived from an EMBL/GenBank/DDBJ whole genome shotgun (WGS) entry which is preliminary data.</text>
</comment>
<keyword evidence="2" id="KW-0808">Transferase</keyword>
<dbReference type="InterPro" id="IPR051083">
    <property type="entry name" value="GrpII_Intron_Splice-Mob/Def"/>
</dbReference>
<dbReference type="Pfam" id="PF00078">
    <property type="entry name" value="RVT_1"/>
    <property type="match status" value="1"/>
</dbReference>
<dbReference type="InterPro" id="IPR030931">
    <property type="entry name" value="Group_II_RT_mat"/>
</dbReference>
<dbReference type="RefSeq" id="WP_184758833.1">
    <property type="nucleotide sequence ID" value="NZ_BAABEK010000223.1"/>
</dbReference>
<keyword evidence="3" id="KW-1185">Reference proteome</keyword>
<dbReference type="InterPro" id="IPR013597">
    <property type="entry name" value="Mat_intron_G2"/>
</dbReference>
<dbReference type="Proteomes" id="UP000534286">
    <property type="component" value="Unassembled WGS sequence"/>
</dbReference>
<organism evidence="2 3">
    <name type="scientific">Streptosporangium album</name>
    <dbReference type="NCBI Taxonomy" id="47479"/>
    <lineage>
        <taxon>Bacteria</taxon>
        <taxon>Bacillati</taxon>
        <taxon>Actinomycetota</taxon>
        <taxon>Actinomycetes</taxon>
        <taxon>Streptosporangiales</taxon>
        <taxon>Streptosporangiaceae</taxon>
        <taxon>Streptosporangium</taxon>
    </lineage>
</organism>
<dbReference type="SUPFAM" id="SSF56672">
    <property type="entry name" value="DNA/RNA polymerases"/>
    <property type="match status" value="1"/>
</dbReference>
<dbReference type="InterPro" id="IPR043502">
    <property type="entry name" value="DNA/RNA_pol_sf"/>
</dbReference>
<sequence>MNEPGSKPYDISRQVFVTAFEKVRSKKGAAGVDGVTVEQFEQDRKDNLYKLWNRMSSGSYFPAPVRMVEIPKKSGSGSRILGVPCVADRIAQTVAVAYLEPLVEPIFHQDSYGYRPGRSPLDAVATCRERCFRCAWAIDLDIAGFFDNLDHDLILKAIAAHTAEAWILLYVERWLKAPLSMPDRTLAARDRGSPQGASISPLIANLFMRYAFDAWMAREFPSVPFERFVDDVIVHCVSEQQACRVKEAIARRLAECGGLQLHPDKTRIVYCKQTGRYGRHDTVTFDFLGYTFKPRMAIQKGGALFTTFSPAISGSSAKAIRQELRRMRFHLRSDLSFKDIAKLINVKVGPWAVYFGRFRPSEAAHVLSHVDQYLVRWARRKYKHLRRSPRRAWETLKKIMRSYPGLFAHWKRNALRRSAAARAG</sequence>
<dbReference type="CDD" id="cd01651">
    <property type="entry name" value="RT_G2_intron"/>
    <property type="match status" value="1"/>
</dbReference>
<dbReference type="PANTHER" id="PTHR34047:SF3">
    <property type="entry name" value="BLR2052 PROTEIN"/>
    <property type="match status" value="1"/>
</dbReference>
<dbReference type="EMBL" id="JACHJU010000004">
    <property type="protein sequence ID" value="MBB4942890.1"/>
    <property type="molecule type" value="Genomic_DNA"/>
</dbReference>
<evidence type="ECO:0000313" key="2">
    <source>
        <dbReference type="EMBL" id="MBB4942890.1"/>
    </source>
</evidence>
<proteinExistence type="predicted"/>
<dbReference type="InterPro" id="IPR000477">
    <property type="entry name" value="RT_dom"/>
</dbReference>
<dbReference type="Pfam" id="PF08388">
    <property type="entry name" value="GIIM"/>
    <property type="match status" value="1"/>
</dbReference>
<dbReference type="PANTHER" id="PTHR34047">
    <property type="entry name" value="NUCLEAR INTRON MATURASE 1, MITOCHONDRIAL-RELATED"/>
    <property type="match status" value="1"/>
</dbReference>
<name>A0A7W7S309_9ACTN</name>
<evidence type="ECO:0000259" key="1">
    <source>
        <dbReference type="PROSITE" id="PS50878"/>
    </source>
</evidence>
<gene>
    <name evidence="2" type="ORF">FHR32_007290</name>
</gene>
<reference evidence="2 3" key="1">
    <citation type="submission" date="2020-08" db="EMBL/GenBank/DDBJ databases">
        <title>Sequencing the genomes of 1000 actinobacteria strains.</title>
        <authorList>
            <person name="Klenk H.-P."/>
        </authorList>
    </citation>
    <scope>NUCLEOTIDE SEQUENCE [LARGE SCALE GENOMIC DNA]</scope>
    <source>
        <strain evidence="2 3">DSM 43023</strain>
    </source>
</reference>
<keyword evidence="2" id="KW-0548">Nucleotidyltransferase</keyword>
<dbReference type="PROSITE" id="PS50878">
    <property type="entry name" value="RT_POL"/>
    <property type="match status" value="1"/>
</dbReference>
<dbReference type="AlphaFoldDB" id="A0A7W7S309"/>
<feature type="domain" description="Reverse transcriptase" evidence="1">
    <location>
        <begin position="51"/>
        <end position="292"/>
    </location>
</feature>
<keyword evidence="2" id="KW-0695">RNA-directed DNA polymerase</keyword>
<accession>A0A7W7S309</accession>